<dbReference type="EMBL" id="CP000699">
    <property type="protein sequence ID" value="ABQ68561.1"/>
    <property type="molecule type" value="Genomic_DNA"/>
</dbReference>
<sequence>MNDIAAAVKAEREACARMAEAWSKRFEVLAEAGGNDVIDERAARQLRRYFAGFADELRAEMHLPDAPASEVVGHG</sequence>
<keyword evidence="2" id="KW-1185">Reference proteome</keyword>
<name>A0A9J9HBI8_RHIWR</name>
<reference evidence="1 2" key="1">
    <citation type="journal article" date="2010" name="J. Bacteriol.">
        <title>Genome sequence of the dioxin-mineralizing bacterium Sphingomonas wittichii RW1.</title>
        <authorList>
            <person name="Miller T.R."/>
            <person name="Delcher A.L."/>
            <person name="Salzberg S.L."/>
            <person name="Saunders E."/>
            <person name="Detter J.C."/>
            <person name="Halden R.U."/>
        </authorList>
    </citation>
    <scope>NUCLEOTIDE SEQUENCE [LARGE SCALE GENOMIC DNA]</scope>
    <source>
        <strain evidence="2">DSM 6014 / CCUG 31198 / JCM 15750 / NBRC 105917 / EY 4224 / RW1</strain>
    </source>
</reference>
<organism evidence="1 2">
    <name type="scientific">Rhizorhabdus wittichii (strain DSM 6014 / CCUG 31198 / JCM 15750 / NBRC 105917 / EY 4224 / RW1)</name>
    <name type="common">Sphingomonas wittichii</name>
    <dbReference type="NCBI Taxonomy" id="392499"/>
    <lineage>
        <taxon>Bacteria</taxon>
        <taxon>Pseudomonadati</taxon>
        <taxon>Pseudomonadota</taxon>
        <taxon>Alphaproteobacteria</taxon>
        <taxon>Sphingomonadales</taxon>
        <taxon>Sphingomonadaceae</taxon>
        <taxon>Rhizorhabdus</taxon>
    </lineage>
</organism>
<evidence type="ECO:0000313" key="2">
    <source>
        <dbReference type="Proteomes" id="UP000001989"/>
    </source>
</evidence>
<proteinExistence type="predicted"/>
<accession>A0A9J9HBI8</accession>
<dbReference type="Proteomes" id="UP000001989">
    <property type="component" value="Chromosome"/>
</dbReference>
<protein>
    <submittedName>
        <fullName evidence="1">Uncharacterized protein</fullName>
    </submittedName>
</protein>
<gene>
    <name evidence="1" type="ordered locus">Swit_2202</name>
</gene>
<evidence type="ECO:0000313" key="1">
    <source>
        <dbReference type="EMBL" id="ABQ68561.1"/>
    </source>
</evidence>
<dbReference type="KEGG" id="swi:Swit_2202"/>
<dbReference type="AlphaFoldDB" id="A0A9J9HBI8"/>